<dbReference type="EMBL" id="DXDC01000069">
    <property type="protein sequence ID" value="HIY65109.1"/>
    <property type="molecule type" value="Genomic_DNA"/>
</dbReference>
<protein>
    <submittedName>
        <fullName evidence="2">Uncharacterized protein</fullName>
    </submittedName>
</protein>
<reference evidence="2" key="2">
    <citation type="submission" date="2021-04" db="EMBL/GenBank/DDBJ databases">
        <authorList>
            <person name="Gilroy R."/>
        </authorList>
    </citation>
    <scope>NUCLEOTIDE SEQUENCE</scope>
    <source>
        <strain evidence="2">ChiGjej1B1-98</strain>
    </source>
</reference>
<gene>
    <name evidence="2" type="ORF">H9830_02390</name>
</gene>
<organism evidence="2 3">
    <name type="scientific">Candidatus Agrococcus pullicola</name>
    <dbReference type="NCBI Taxonomy" id="2838429"/>
    <lineage>
        <taxon>Bacteria</taxon>
        <taxon>Bacillati</taxon>
        <taxon>Actinomycetota</taxon>
        <taxon>Actinomycetes</taxon>
        <taxon>Micrococcales</taxon>
        <taxon>Microbacteriaceae</taxon>
        <taxon>Agrococcus</taxon>
    </lineage>
</organism>
<reference evidence="2" key="1">
    <citation type="journal article" date="2021" name="PeerJ">
        <title>Extensive microbial diversity within the chicken gut microbiome revealed by metagenomics and culture.</title>
        <authorList>
            <person name="Gilroy R."/>
            <person name="Ravi A."/>
            <person name="Getino M."/>
            <person name="Pursley I."/>
            <person name="Horton D.L."/>
            <person name="Alikhan N.F."/>
            <person name="Baker D."/>
            <person name="Gharbi K."/>
            <person name="Hall N."/>
            <person name="Watson M."/>
            <person name="Adriaenssens E.M."/>
            <person name="Foster-Nyarko E."/>
            <person name="Jarju S."/>
            <person name="Secka A."/>
            <person name="Antonio M."/>
            <person name="Oren A."/>
            <person name="Chaudhuri R.R."/>
            <person name="La Ragione R."/>
            <person name="Hildebrand F."/>
            <person name="Pallen M.J."/>
        </authorList>
    </citation>
    <scope>NUCLEOTIDE SEQUENCE</scope>
    <source>
        <strain evidence="2">ChiGjej1B1-98</strain>
    </source>
</reference>
<keyword evidence="1" id="KW-1133">Transmembrane helix</keyword>
<feature type="transmembrane region" description="Helical" evidence="1">
    <location>
        <begin position="7"/>
        <end position="29"/>
    </location>
</feature>
<dbReference type="Proteomes" id="UP000824005">
    <property type="component" value="Unassembled WGS sequence"/>
</dbReference>
<evidence type="ECO:0000313" key="2">
    <source>
        <dbReference type="EMBL" id="HIY65109.1"/>
    </source>
</evidence>
<accession>A0A9D1YSQ6</accession>
<evidence type="ECO:0000256" key="1">
    <source>
        <dbReference type="SAM" id="Phobius"/>
    </source>
</evidence>
<name>A0A9D1YSQ6_9MICO</name>
<dbReference type="AlphaFoldDB" id="A0A9D1YSQ6"/>
<comment type="caution">
    <text evidence="2">The sequence shown here is derived from an EMBL/GenBank/DDBJ whole genome shotgun (WGS) entry which is preliminary data.</text>
</comment>
<sequence length="86" mass="9098">MKAIQYSMLVVITAAGVVGLVTLIDLLPFTGDALPAWISALVPAIESPASGWLIAVLVTTIVIAALVIAAAERVLERRWANDEEDL</sequence>
<feature type="transmembrane region" description="Helical" evidence="1">
    <location>
        <begin position="49"/>
        <end position="71"/>
    </location>
</feature>
<proteinExistence type="predicted"/>
<evidence type="ECO:0000313" key="3">
    <source>
        <dbReference type="Proteomes" id="UP000824005"/>
    </source>
</evidence>
<keyword evidence="1" id="KW-0812">Transmembrane</keyword>
<keyword evidence="1" id="KW-0472">Membrane</keyword>